<feature type="transmembrane region" description="Helical" evidence="1">
    <location>
        <begin position="64"/>
        <end position="83"/>
    </location>
</feature>
<dbReference type="Proteomes" id="UP001221597">
    <property type="component" value="Chromosome"/>
</dbReference>
<dbReference type="EMBL" id="CP121671">
    <property type="protein sequence ID" value="WFT74163.1"/>
    <property type="molecule type" value="Genomic_DNA"/>
</dbReference>
<evidence type="ECO:0000256" key="1">
    <source>
        <dbReference type="SAM" id="Phobius"/>
    </source>
</evidence>
<dbReference type="InterPro" id="IPR019649">
    <property type="entry name" value="DUF2512"/>
</dbReference>
<keyword evidence="1" id="KW-1133">Transmembrane helix</keyword>
<keyword evidence="3" id="KW-1185">Reference proteome</keyword>
<gene>
    <name evidence="2" type="ORF">P9989_17625</name>
</gene>
<evidence type="ECO:0000313" key="2">
    <source>
        <dbReference type="EMBL" id="WFT74163.1"/>
    </source>
</evidence>
<sequence>MEHVKALAIKGIMTLVVLYLILSLGFEVSFINMLILTAVIGAVSYPLGDLYILPKTNNMTATMADLGVTFIIVWLLGFVLTGMDLGEMAWAAAISAIAIAVGEYFFHFYISKKHLGANKGLRASYSH</sequence>
<name>A0ABY8IVG2_9BACI</name>
<reference evidence="2 3" key="1">
    <citation type="submission" date="2023-04" db="EMBL/GenBank/DDBJ databases">
        <title>Genome sequence of Halobacillus naozhouensis KACC 21980.</title>
        <authorList>
            <person name="Kim S."/>
            <person name="Heo J."/>
            <person name="Kwon S.-W."/>
        </authorList>
    </citation>
    <scope>NUCLEOTIDE SEQUENCE [LARGE SCALE GENOMIC DNA]</scope>
    <source>
        <strain evidence="2 3">KCTC 13234</strain>
    </source>
</reference>
<accession>A0ABY8IVG2</accession>
<organism evidence="2 3">
    <name type="scientific">Halobacillus naozhouensis</name>
    <dbReference type="NCBI Taxonomy" id="554880"/>
    <lineage>
        <taxon>Bacteria</taxon>
        <taxon>Bacillati</taxon>
        <taxon>Bacillota</taxon>
        <taxon>Bacilli</taxon>
        <taxon>Bacillales</taxon>
        <taxon>Bacillaceae</taxon>
        <taxon>Halobacillus</taxon>
    </lineage>
</organism>
<feature type="transmembrane region" description="Helical" evidence="1">
    <location>
        <begin position="30"/>
        <end position="52"/>
    </location>
</feature>
<feature type="transmembrane region" description="Helical" evidence="1">
    <location>
        <begin position="7"/>
        <end position="24"/>
    </location>
</feature>
<keyword evidence="1" id="KW-0812">Transmembrane</keyword>
<protein>
    <submittedName>
        <fullName evidence="2">DUF2512 family protein</fullName>
    </submittedName>
</protein>
<dbReference type="Pfam" id="PF10710">
    <property type="entry name" value="DUF2512"/>
    <property type="match status" value="1"/>
</dbReference>
<feature type="transmembrane region" description="Helical" evidence="1">
    <location>
        <begin position="89"/>
        <end position="110"/>
    </location>
</feature>
<keyword evidence="1" id="KW-0472">Membrane</keyword>
<evidence type="ECO:0000313" key="3">
    <source>
        <dbReference type="Proteomes" id="UP001221597"/>
    </source>
</evidence>
<dbReference type="RefSeq" id="WP_283076165.1">
    <property type="nucleotide sequence ID" value="NZ_CP121671.1"/>
</dbReference>
<proteinExistence type="predicted"/>